<evidence type="ECO:0000259" key="6">
    <source>
        <dbReference type="Pfam" id="PF01926"/>
    </source>
</evidence>
<name>A0A0N5AIC4_9BILA</name>
<dbReference type="NCBIfam" id="TIGR00231">
    <property type="entry name" value="small_GTP"/>
    <property type="match status" value="1"/>
</dbReference>
<evidence type="ECO:0000256" key="3">
    <source>
        <dbReference type="ARBA" id="ARBA00022741"/>
    </source>
</evidence>
<dbReference type="SUPFAM" id="SSF52540">
    <property type="entry name" value="P-loop containing nucleoside triphosphate hydrolases"/>
    <property type="match status" value="1"/>
</dbReference>
<evidence type="ECO:0000256" key="1">
    <source>
        <dbReference type="ARBA" id="ARBA00007921"/>
    </source>
</evidence>
<dbReference type="PANTHER" id="PTHR42698">
    <property type="entry name" value="GTPASE ERA"/>
    <property type="match status" value="1"/>
</dbReference>
<reference evidence="8" key="1">
    <citation type="submission" date="2017-02" db="UniProtKB">
        <authorList>
            <consortium name="WormBaseParasite"/>
        </authorList>
    </citation>
    <scope>IDENTIFICATION</scope>
</reference>
<dbReference type="Gene3D" id="3.30.300.20">
    <property type="match status" value="1"/>
</dbReference>
<dbReference type="SUPFAM" id="SSF54814">
    <property type="entry name" value="Prokaryotic type KH domain (KH-domain type II)"/>
    <property type="match status" value="1"/>
</dbReference>
<sequence>MRLSPLIYRFSKAFSNAPGPSERYLQLAIIGSPNCGKSMLANRLARAEVSAVSNKMDTTLQNTVLAFTENNCQVVITDTPGTIGIKHAKEVVGSKSSKILTDPENALKYADHVLVVHDCTNTGDYLHHRVLHLLHRNSHLKSTLVMNKIDLITRRSDLLELVRILCNGQVGGQEIVAARAQIGRLGKISNKNLSLHLAGISENDEKWQEAYRKLMLKPTSKCDYSETKKLFRNIRGWPNFDAVFYTSCVTDEGIAALRKHLLSLSLEKPHKFKADMVTTKNPQLICRDAIRAQLLDNLPSDIAYKLQIEIVEWEMDGEVLQIVAVINCPEERLGKYVIGINGSKISRIATNVNRSIQNLFKQQLFIRILVKGKGKLLEPPEPKSQKSPTQ</sequence>
<dbReference type="GO" id="GO:0043024">
    <property type="term" value="F:ribosomal small subunit binding"/>
    <property type="evidence" value="ECO:0007669"/>
    <property type="project" value="TreeGrafter"/>
</dbReference>
<feature type="domain" description="G" evidence="6">
    <location>
        <begin position="27"/>
        <end position="148"/>
    </location>
</feature>
<dbReference type="Proteomes" id="UP000046393">
    <property type="component" value="Unplaced"/>
</dbReference>
<dbReference type="Pfam" id="PF01926">
    <property type="entry name" value="MMR_HSR1"/>
    <property type="match status" value="1"/>
</dbReference>
<dbReference type="InterPro" id="IPR027417">
    <property type="entry name" value="P-loop_NTPase"/>
</dbReference>
<dbReference type="InterPro" id="IPR015946">
    <property type="entry name" value="KH_dom-like_a/b"/>
</dbReference>
<evidence type="ECO:0000256" key="4">
    <source>
        <dbReference type="ARBA" id="ARBA00023134"/>
    </source>
</evidence>
<dbReference type="GO" id="GO:0019843">
    <property type="term" value="F:rRNA binding"/>
    <property type="evidence" value="ECO:0007669"/>
    <property type="project" value="TreeGrafter"/>
</dbReference>
<dbReference type="Gene3D" id="3.40.50.300">
    <property type="entry name" value="P-loop containing nucleotide triphosphate hydrolases"/>
    <property type="match status" value="1"/>
</dbReference>
<dbReference type="InterPro" id="IPR005662">
    <property type="entry name" value="GTPase_Era-like"/>
</dbReference>
<comment type="similarity">
    <text evidence="1">Belongs to the TRAFAC class TrmE-Era-EngA-EngB-Septin-like GTPase superfamily. Era GTPase family.</text>
</comment>
<keyword evidence="7" id="KW-1185">Reference proteome</keyword>
<dbReference type="GO" id="GO:0005525">
    <property type="term" value="F:GTP binding"/>
    <property type="evidence" value="ECO:0007669"/>
    <property type="project" value="UniProtKB-KW"/>
</dbReference>
<evidence type="ECO:0000313" key="8">
    <source>
        <dbReference type="WBParaSite" id="SMUV_0000416801-mRNA-1"/>
    </source>
</evidence>
<organism evidence="7 8">
    <name type="scientific">Syphacia muris</name>
    <dbReference type="NCBI Taxonomy" id="451379"/>
    <lineage>
        <taxon>Eukaryota</taxon>
        <taxon>Metazoa</taxon>
        <taxon>Ecdysozoa</taxon>
        <taxon>Nematoda</taxon>
        <taxon>Chromadorea</taxon>
        <taxon>Rhabditida</taxon>
        <taxon>Spirurina</taxon>
        <taxon>Oxyuridomorpha</taxon>
        <taxon>Oxyuroidea</taxon>
        <taxon>Oxyuridae</taxon>
        <taxon>Syphacia</taxon>
    </lineage>
</organism>
<dbReference type="InterPro" id="IPR009019">
    <property type="entry name" value="KH_sf_prok-type"/>
</dbReference>
<protein>
    <recommendedName>
        <fullName evidence="2">GTPase Era, mitochondrial</fullName>
    </recommendedName>
    <alternativeName>
        <fullName evidence="5">ERA-like protein 1</fullName>
    </alternativeName>
</protein>
<evidence type="ECO:0000256" key="2">
    <source>
        <dbReference type="ARBA" id="ARBA00019149"/>
    </source>
</evidence>
<keyword evidence="4" id="KW-0342">GTP-binding</keyword>
<dbReference type="AlphaFoldDB" id="A0A0N5AIC4"/>
<dbReference type="PANTHER" id="PTHR42698:SF1">
    <property type="entry name" value="GTPASE ERA, MITOCHONDRIAL"/>
    <property type="match status" value="1"/>
</dbReference>
<dbReference type="InterPro" id="IPR006073">
    <property type="entry name" value="GTP-bd"/>
</dbReference>
<evidence type="ECO:0000256" key="5">
    <source>
        <dbReference type="ARBA" id="ARBA00030975"/>
    </source>
</evidence>
<dbReference type="STRING" id="451379.A0A0N5AIC4"/>
<dbReference type="WBParaSite" id="SMUV_0000416801-mRNA-1">
    <property type="protein sequence ID" value="SMUV_0000416801-mRNA-1"/>
    <property type="gene ID" value="SMUV_0000416801"/>
</dbReference>
<accession>A0A0N5AIC4</accession>
<proteinExistence type="inferred from homology"/>
<dbReference type="GO" id="GO:0000028">
    <property type="term" value="P:ribosomal small subunit assembly"/>
    <property type="evidence" value="ECO:0007669"/>
    <property type="project" value="TreeGrafter"/>
</dbReference>
<evidence type="ECO:0000313" key="7">
    <source>
        <dbReference type="Proteomes" id="UP000046393"/>
    </source>
</evidence>
<dbReference type="GO" id="GO:0005759">
    <property type="term" value="C:mitochondrial matrix"/>
    <property type="evidence" value="ECO:0007669"/>
    <property type="project" value="TreeGrafter"/>
</dbReference>
<keyword evidence="3" id="KW-0547">Nucleotide-binding</keyword>
<dbReference type="InterPro" id="IPR005225">
    <property type="entry name" value="Small_GTP-bd"/>
</dbReference>